<dbReference type="AlphaFoldDB" id="A0A1X6X1P2"/>
<proteinExistence type="predicted"/>
<evidence type="ECO:0000259" key="2">
    <source>
        <dbReference type="Pfam" id="PF18164"/>
    </source>
</evidence>
<dbReference type="Pfam" id="PF18082">
    <property type="entry name" value="NAT_N"/>
    <property type="match status" value="1"/>
</dbReference>
<gene>
    <name evidence="3" type="ORF">FM110_08140</name>
</gene>
<accession>A0A1X6X1P2</accession>
<dbReference type="Pfam" id="PF18164">
    <property type="entry name" value="GNAT_C"/>
    <property type="match status" value="1"/>
</dbReference>
<evidence type="ECO:0000259" key="1">
    <source>
        <dbReference type="Pfam" id="PF18082"/>
    </source>
</evidence>
<dbReference type="Gene3D" id="3.40.630.120">
    <property type="match status" value="1"/>
</dbReference>
<dbReference type="InterPro" id="IPR041273">
    <property type="entry name" value="NAT_N"/>
</dbReference>
<evidence type="ECO:0000313" key="3">
    <source>
        <dbReference type="EMBL" id="SLM92400.1"/>
    </source>
</evidence>
<reference evidence="3 4" key="1">
    <citation type="submission" date="2017-02" db="EMBL/GenBank/DDBJ databases">
        <authorList>
            <person name="Peterson S.W."/>
        </authorList>
    </citation>
    <scope>NUCLEOTIDE SEQUENCE [LARGE SCALE GENOMIC DNA]</scope>
    <source>
        <strain evidence="3 4">CIP104813</strain>
    </source>
</reference>
<dbReference type="Proteomes" id="UP000195981">
    <property type="component" value="Unassembled WGS sequence"/>
</dbReference>
<feature type="domain" description="N-acyltransferase N-terminal" evidence="1">
    <location>
        <begin position="9"/>
        <end position="143"/>
    </location>
</feature>
<dbReference type="EMBL" id="FWFG01000068">
    <property type="protein sequence ID" value="SLM92400.1"/>
    <property type="molecule type" value="Genomic_DNA"/>
</dbReference>
<organism evidence="3 4">
    <name type="scientific">Brachybacterium nesterenkovii</name>
    <dbReference type="NCBI Taxonomy" id="47847"/>
    <lineage>
        <taxon>Bacteria</taxon>
        <taxon>Bacillati</taxon>
        <taxon>Actinomycetota</taxon>
        <taxon>Actinomycetes</taxon>
        <taxon>Micrococcales</taxon>
        <taxon>Dermabacteraceae</taxon>
        <taxon>Brachybacterium</taxon>
    </lineage>
</organism>
<dbReference type="InterPro" id="IPR041644">
    <property type="entry name" value="GNAT_C"/>
</dbReference>
<evidence type="ECO:0000313" key="4">
    <source>
        <dbReference type="Proteomes" id="UP000195981"/>
    </source>
</evidence>
<name>A0A1X6X1P2_9MICO</name>
<keyword evidence="4" id="KW-1185">Reference proteome</keyword>
<feature type="domain" description="GNAT-like C-terminal" evidence="2">
    <location>
        <begin position="148"/>
        <end position="292"/>
    </location>
</feature>
<sequence>MLIAPSLLATLDLLGVSESDRSELLGAIPRAVGDPALLEAVTEVVALLRAAAGPGAEPPDLRPRREHDDALQQAVVPGQGLVAILAHLVSTDTVRAFHDARGIDPRITRRSLADLGQQMRVHREVTGGLGLHTPTYTSRIWAGAILAVGRLHVEIMRDESLPAPGWTAGIHIPEIGPLVLAEVEASLRAAVELLGRTFGDLGDGFGHRFRCRSWLLGPSIREATAPESNLAAFASLWSEEEVYDATEEAVYFVFRRRPPVAWQDLPTRTSLETAVVEHLRTHRPWRGALGRLER</sequence>
<protein>
    <submittedName>
        <fullName evidence="3">Uncharacterized protein</fullName>
    </submittedName>
</protein>